<dbReference type="AlphaFoldDB" id="A0A1R1YIT0"/>
<protein>
    <submittedName>
        <fullName evidence="1">Uncharacterized protein</fullName>
    </submittedName>
</protein>
<proteinExistence type="predicted"/>
<name>A0A1R1YIT0_9FUNG</name>
<dbReference type="Proteomes" id="UP000187429">
    <property type="component" value="Unassembled WGS sequence"/>
</dbReference>
<sequence>MRSFYSIATTVSYIAMCSVTASYLPPIFPGAGSLSNNLVCIPTTSYVNSLKLSNNILNDIKKLSSPQPHSILGCANGFEIINLDTKLLDFDSYAKKVTGEFNEKMGTVLDILNSCKNVLGESKDIKPANSANLEKCEYSKAVNHFPHKGFDGLEIDLNKNEKLIDSVKSLYTPQKEQKSIITNANDVITRYKEAHNLIKEYNLSIENGSIDKVD</sequence>
<reference evidence="2" key="1">
    <citation type="submission" date="2017-01" db="EMBL/GenBank/DDBJ databases">
        <authorList>
            <person name="Wang Y."/>
            <person name="White M."/>
            <person name="Kvist S."/>
            <person name="Moncalvo J.-M."/>
        </authorList>
    </citation>
    <scope>NUCLEOTIDE SEQUENCE [LARGE SCALE GENOMIC DNA]</scope>
    <source>
        <strain evidence="2">ID-206-W2</strain>
    </source>
</reference>
<keyword evidence="2" id="KW-1185">Reference proteome</keyword>
<organism evidence="1 2">
    <name type="scientific">Smittium culicis</name>
    <dbReference type="NCBI Taxonomy" id="133412"/>
    <lineage>
        <taxon>Eukaryota</taxon>
        <taxon>Fungi</taxon>
        <taxon>Fungi incertae sedis</taxon>
        <taxon>Zoopagomycota</taxon>
        <taxon>Kickxellomycotina</taxon>
        <taxon>Harpellomycetes</taxon>
        <taxon>Harpellales</taxon>
        <taxon>Legeriomycetaceae</taxon>
        <taxon>Smittium</taxon>
    </lineage>
</organism>
<dbReference type="EMBL" id="LSSM01001330">
    <property type="protein sequence ID" value="OMJ26829.1"/>
    <property type="molecule type" value="Genomic_DNA"/>
</dbReference>
<evidence type="ECO:0000313" key="1">
    <source>
        <dbReference type="EMBL" id="OMJ26829.1"/>
    </source>
</evidence>
<accession>A0A1R1YIT0</accession>
<gene>
    <name evidence="1" type="ORF">AYI69_g3753</name>
</gene>
<comment type="caution">
    <text evidence="1">The sequence shown here is derived from an EMBL/GenBank/DDBJ whole genome shotgun (WGS) entry which is preliminary data.</text>
</comment>
<evidence type="ECO:0000313" key="2">
    <source>
        <dbReference type="Proteomes" id="UP000187429"/>
    </source>
</evidence>